<evidence type="ECO:0000256" key="10">
    <source>
        <dbReference type="ARBA" id="ARBA00047639"/>
    </source>
</evidence>
<dbReference type="InterPro" id="IPR041715">
    <property type="entry name" value="HisRS-like_core"/>
</dbReference>
<proteinExistence type="inferred from homology"/>
<dbReference type="GO" id="GO:0140096">
    <property type="term" value="F:catalytic activity, acting on a protein"/>
    <property type="evidence" value="ECO:0007669"/>
    <property type="project" value="UniProtKB-ARBA"/>
</dbReference>
<dbReference type="EMBL" id="RHHQ01000007">
    <property type="protein sequence ID" value="RNB90627.1"/>
    <property type="molecule type" value="Genomic_DNA"/>
</dbReference>
<evidence type="ECO:0000256" key="12">
    <source>
        <dbReference type="PIRSR" id="PIRSR001549-1"/>
    </source>
</evidence>
<evidence type="ECO:0000259" key="13">
    <source>
        <dbReference type="PROSITE" id="PS50862"/>
    </source>
</evidence>
<feature type="binding site" evidence="12">
    <location>
        <begin position="276"/>
        <end position="277"/>
    </location>
    <ligand>
        <name>L-histidine</name>
        <dbReference type="ChEBI" id="CHEBI:57595"/>
    </ligand>
</feature>
<dbReference type="GO" id="GO:0005524">
    <property type="term" value="F:ATP binding"/>
    <property type="evidence" value="ECO:0007669"/>
    <property type="project" value="UniProtKB-UniRule"/>
</dbReference>
<feature type="binding site" evidence="12">
    <location>
        <position position="272"/>
    </location>
    <ligand>
        <name>L-histidine</name>
        <dbReference type="ChEBI" id="CHEBI:57595"/>
    </ligand>
</feature>
<evidence type="ECO:0000313" key="15">
    <source>
        <dbReference type="Proteomes" id="UP000271031"/>
    </source>
</evidence>
<dbReference type="NCBIfam" id="TIGR00442">
    <property type="entry name" value="hisS"/>
    <property type="match status" value="1"/>
</dbReference>
<dbReference type="InterPro" id="IPR006195">
    <property type="entry name" value="aa-tRNA-synth_II"/>
</dbReference>
<keyword evidence="9 11" id="KW-0030">Aminoacyl-tRNA synthetase</keyword>
<keyword evidence="6 11" id="KW-0547">Nucleotide-binding</keyword>
<dbReference type="Proteomes" id="UP000271031">
    <property type="component" value="Unassembled WGS sequence"/>
</dbReference>
<comment type="subunit">
    <text evidence="3 11">Homodimer.</text>
</comment>
<evidence type="ECO:0000256" key="2">
    <source>
        <dbReference type="ARBA" id="ARBA00008226"/>
    </source>
</evidence>
<dbReference type="InterPro" id="IPR015807">
    <property type="entry name" value="His-tRNA-ligase"/>
</dbReference>
<dbReference type="InterPro" id="IPR033656">
    <property type="entry name" value="HisRS_anticodon"/>
</dbReference>
<dbReference type="Pfam" id="PF03129">
    <property type="entry name" value="HGTP_anticodon"/>
    <property type="match status" value="1"/>
</dbReference>
<sequence length="432" mass="48285">MAKIQIPRGTQDVMPGQVELWHYIEQKMRELCHRYNYGEIRTPIFESTDLFLRGVGETTDVVQKEVYSLAWIKDKQTKELTLGETQQEGLTLRPENTAGVVRSYVENKLYGAANQPTKWYYIGPMFRHERPQAGRFRQFTQFGVEAIGSADPAIDAEVISIAIRLYEELGIKGLSVELNSVGTLEDRARHRTHLMAFLENVRHDLCPDCQERMDRNPLRVLDCKVEKCKTLTKDAPSILEHLSEESAAHFQAVQDYLAAIGIPFTINPRMVRGLDYYTQTAFEIKMAEIGAVETLCGGGRYNGLVADLGGEDMPGIGFALSIERLLLALEKQGIALPVETGIDCFIVVQTEQAKATAFKLLDQLRQAGVTAEMDYLGRKMKAQLKASDRLQAKFTAIIGESELANGTVVLKEMATGEQRELPLGELAGAIRK</sequence>
<dbReference type="CDD" id="cd00859">
    <property type="entry name" value="HisRS_anticodon"/>
    <property type="match status" value="1"/>
</dbReference>
<evidence type="ECO:0000256" key="11">
    <source>
        <dbReference type="HAMAP-Rule" id="MF_00127"/>
    </source>
</evidence>
<evidence type="ECO:0000256" key="4">
    <source>
        <dbReference type="ARBA" id="ARBA00022490"/>
    </source>
</evidence>
<dbReference type="InterPro" id="IPR036621">
    <property type="entry name" value="Anticodon-bd_dom_sf"/>
</dbReference>
<gene>
    <name evidence="11" type="primary">hisS</name>
    <name evidence="14" type="ORF">EDM56_09030</name>
</gene>
<keyword evidence="5 11" id="KW-0436">Ligase</keyword>
<feature type="domain" description="Aminoacyl-transfer RNA synthetases class-II family profile" evidence="13">
    <location>
        <begin position="1"/>
        <end position="337"/>
    </location>
</feature>
<evidence type="ECO:0000256" key="5">
    <source>
        <dbReference type="ARBA" id="ARBA00022598"/>
    </source>
</evidence>
<dbReference type="FunFam" id="3.30.930.10:FF:000005">
    <property type="entry name" value="Histidine--tRNA ligase"/>
    <property type="match status" value="1"/>
</dbReference>
<keyword evidence="8 11" id="KW-0648">Protein biosynthesis</keyword>
<dbReference type="AlphaFoldDB" id="A0A3M8DUI5"/>
<dbReference type="EC" id="6.1.1.21" evidence="11"/>
<dbReference type="HAMAP" id="MF_00127">
    <property type="entry name" value="His_tRNA_synth"/>
    <property type="match status" value="1"/>
</dbReference>
<dbReference type="GO" id="GO:0016740">
    <property type="term" value="F:transferase activity"/>
    <property type="evidence" value="ECO:0007669"/>
    <property type="project" value="UniProtKB-ARBA"/>
</dbReference>
<evidence type="ECO:0000256" key="9">
    <source>
        <dbReference type="ARBA" id="ARBA00023146"/>
    </source>
</evidence>
<evidence type="ECO:0000313" key="14">
    <source>
        <dbReference type="EMBL" id="RNB90627.1"/>
    </source>
</evidence>
<comment type="similarity">
    <text evidence="2 11">Belongs to the class-II aminoacyl-tRNA synthetase family.</text>
</comment>
<feature type="binding site" evidence="12">
    <location>
        <position position="127"/>
    </location>
    <ligand>
        <name>L-histidine</name>
        <dbReference type="ChEBI" id="CHEBI:57595"/>
    </ligand>
</feature>
<dbReference type="RefSeq" id="WP_122917553.1">
    <property type="nucleotide sequence ID" value="NZ_RHHQ01000007.1"/>
</dbReference>
<dbReference type="Gene3D" id="3.30.930.10">
    <property type="entry name" value="Bira Bifunctional Protein, Domain 2"/>
    <property type="match status" value="1"/>
</dbReference>
<dbReference type="InterPro" id="IPR045864">
    <property type="entry name" value="aa-tRNA-synth_II/BPL/LPL"/>
</dbReference>
<keyword evidence="7 11" id="KW-0067">ATP-binding</keyword>
<dbReference type="SUPFAM" id="SSF55681">
    <property type="entry name" value="Class II aaRS and biotin synthetases"/>
    <property type="match status" value="1"/>
</dbReference>
<accession>A0A3M8DUI5</accession>
<evidence type="ECO:0000256" key="6">
    <source>
        <dbReference type="ARBA" id="ARBA00022741"/>
    </source>
</evidence>
<dbReference type="SUPFAM" id="SSF52954">
    <property type="entry name" value="Class II aaRS ABD-related"/>
    <property type="match status" value="1"/>
</dbReference>
<feature type="binding site" evidence="12">
    <location>
        <position position="141"/>
    </location>
    <ligand>
        <name>L-histidine</name>
        <dbReference type="ChEBI" id="CHEBI:57595"/>
    </ligand>
</feature>
<dbReference type="InterPro" id="IPR004516">
    <property type="entry name" value="HisRS/HisZ"/>
</dbReference>
<evidence type="ECO:0000256" key="1">
    <source>
        <dbReference type="ARBA" id="ARBA00004496"/>
    </source>
</evidence>
<dbReference type="Pfam" id="PF13393">
    <property type="entry name" value="tRNA-synt_His"/>
    <property type="match status" value="1"/>
</dbReference>
<comment type="catalytic activity">
    <reaction evidence="10 11">
        <text>tRNA(His) + L-histidine + ATP = L-histidyl-tRNA(His) + AMP + diphosphate + H(+)</text>
        <dbReference type="Rhea" id="RHEA:17313"/>
        <dbReference type="Rhea" id="RHEA-COMP:9665"/>
        <dbReference type="Rhea" id="RHEA-COMP:9689"/>
        <dbReference type="ChEBI" id="CHEBI:15378"/>
        <dbReference type="ChEBI" id="CHEBI:30616"/>
        <dbReference type="ChEBI" id="CHEBI:33019"/>
        <dbReference type="ChEBI" id="CHEBI:57595"/>
        <dbReference type="ChEBI" id="CHEBI:78442"/>
        <dbReference type="ChEBI" id="CHEBI:78527"/>
        <dbReference type="ChEBI" id="CHEBI:456215"/>
        <dbReference type="EC" id="6.1.1.21"/>
    </reaction>
</comment>
<dbReference type="InterPro" id="IPR004154">
    <property type="entry name" value="Anticodon-bd"/>
</dbReference>
<organism evidence="14 15">
    <name type="scientific">Brevibacillus fluminis</name>
    <dbReference type="NCBI Taxonomy" id="511487"/>
    <lineage>
        <taxon>Bacteria</taxon>
        <taxon>Bacillati</taxon>
        <taxon>Bacillota</taxon>
        <taxon>Bacilli</taxon>
        <taxon>Bacillales</taxon>
        <taxon>Paenibacillaceae</taxon>
        <taxon>Brevibacillus</taxon>
    </lineage>
</organism>
<evidence type="ECO:0000256" key="8">
    <source>
        <dbReference type="ARBA" id="ARBA00022917"/>
    </source>
</evidence>
<dbReference type="GO" id="GO:0005737">
    <property type="term" value="C:cytoplasm"/>
    <property type="evidence" value="ECO:0007669"/>
    <property type="project" value="UniProtKB-SubCell"/>
</dbReference>
<feature type="binding site" evidence="12">
    <location>
        <begin position="95"/>
        <end position="97"/>
    </location>
    <ligand>
        <name>L-histidine</name>
        <dbReference type="ChEBI" id="CHEBI:57595"/>
    </ligand>
</feature>
<evidence type="ECO:0000256" key="3">
    <source>
        <dbReference type="ARBA" id="ARBA00011738"/>
    </source>
</evidence>
<reference evidence="14 15" key="1">
    <citation type="submission" date="2018-10" db="EMBL/GenBank/DDBJ databases">
        <title>Phylogenomics of Brevibacillus.</title>
        <authorList>
            <person name="Dunlap C."/>
        </authorList>
    </citation>
    <scope>NUCLEOTIDE SEQUENCE [LARGE SCALE GENOMIC DNA]</scope>
    <source>
        <strain evidence="14 15">JCM 15716</strain>
    </source>
</reference>
<dbReference type="CDD" id="cd00773">
    <property type="entry name" value="HisRS-like_core"/>
    <property type="match status" value="1"/>
</dbReference>
<keyword evidence="15" id="KW-1185">Reference proteome</keyword>
<feature type="binding site" evidence="12">
    <location>
        <position position="145"/>
    </location>
    <ligand>
        <name>L-histidine</name>
        <dbReference type="ChEBI" id="CHEBI:57595"/>
    </ligand>
</feature>
<dbReference type="PROSITE" id="PS50862">
    <property type="entry name" value="AA_TRNA_LIGASE_II"/>
    <property type="match status" value="1"/>
</dbReference>
<dbReference type="PANTHER" id="PTHR43707">
    <property type="entry name" value="HISTIDYL-TRNA SYNTHETASE"/>
    <property type="match status" value="1"/>
</dbReference>
<protein>
    <recommendedName>
        <fullName evidence="11">Histidine--tRNA ligase</fullName>
        <ecNumber evidence="11">6.1.1.21</ecNumber>
    </recommendedName>
    <alternativeName>
        <fullName evidence="11">Histidyl-tRNA synthetase</fullName>
        <shortName evidence="11">HisRS</shortName>
    </alternativeName>
</protein>
<dbReference type="PIRSF" id="PIRSF001549">
    <property type="entry name" value="His-tRNA_synth"/>
    <property type="match status" value="1"/>
</dbReference>
<name>A0A3M8DUI5_9BACL</name>
<keyword evidence="4 11" id="KW-0963">Cytoplasm</keyword>
<comment type="caution">
    <text evidence="14">The sequence shown here is derived from an EMBL/GenBank/DDBJ whole genome shotgun (WGS) entry which is preliminary data.</text>
</comment>
<evidence type="ECO:0000256" key="7">
    <source>
        <dbReference type="ARBA" id="ARBA00022840"/>
    </source>
</evidence>
<dbReference type="OrthoDB" id="9800814at2"/>
<dbReference type="GO" id="GO:0004821">
    <property type="term" value="F:histidine-tRNA ligase activity"/>
    <property type="evidence" value="ECO:0007669"/>
    <property type="project" value="UniProtKB-UniRule"/>
</dbReference>
<dbReference type="GO" id="GO:0006427">
    <property type="term" value="P:histidyl-tRNA aminoacylation"/>
    <property type="evidence" value="ECO:0007669"/>
    <property type="project" value="UniProtKB-UniRule"/>
</dbReference>
<dbReference type="Gene3D" id="3.40.50.800">
    <property type="entry name" value="Anticodon-binding domain"/>
    <property type="match status" value="1"/>
</dbReference>
<dbReference type="PANTHER" id="PTHR43707:SF1">
    <property type="entry name" value="HISTIDINE--TRNA LIGASE, MITOCHONDRIAL-RELATED"/>
    <property type="match status" value="1"/>
</dbReference>
<comment type="subcellular location">
    <subcellularLocation>
        <location evidence="1 11">Cytoplasm</location>
    </subcellularLocation>
</comment>